<accession>A0A150FSD3</accession>
<organism evidence="2 4">
    <name type="scientific">Alkalithermobacter thermoalcaliphilus JW-YL-7 = DSM 7308</name>
    <dbReference type="NCBI Taxonomy" id="1121328"/>
    <lineage>
        <taxon>Bacteria</taxon>
        <taxon>Bacillati</taxon>
        <taxon>Bacillota</taxon>
        <taxon>Clostridia</taxon>
        <taxon>Peptostreptococcales</taxon>
        <taxon>Tepidibacteraceae</taxon>
        <taxon>Alkalithermobacter</taxon>
    </lineage>
</organism>
<evidence type="ECO:0000313" key="4">
    <source>
        <dbReference type="Proteomes" id="UP000092605"/>
    </source>
</evidence>
<dbReference type="Proteomes" id="UP000092605">
    <property type="component" value="Unassembled WGS sequence"/>
</dbReference>
<dbReference type="EMBL" id="FRBG01000004">
    <property type="protein sequence ID" value="SHK72164.1"/>
    <property type="molecule type" value="Genomic_DNA"/>
</dbReference>
<name>A0A150FSD3_CLOPD</name>
<evidence type="ECO:0000313" key="3">
    <source>
        <dbReference type="EMBL" id="SHK72164.1"/>
    </source>
</evidence>
<gene>
    <name evidence="2" type="ORF">JWYL7_1594</name>
    <name evidence="3" type="ORF">SAMN05661008_00783</name>
</gene>
<reference evidence="2 4" key="1">
    <citation type="submission" date="2016-02" db="EMBL/GenBank/DDBJ databases">
        <title>Draft genome sequence for Clostridium paradoxum JW-YL-7.</title>
        <authorList>
            <person name="Utturkar S.M."/>
            <person name="Lancaster A."/>
            <person name="Poole F.L."/>
            <person name="Adams M.W."/>
            <person name="Brown S.D."/>
        </authorList>
    </citation>
    <scope>NUCLEOTIDE SEQUENCE [LARGE SCALE GENOMIC DNA]</scope>
    <source>
        <strain evidence="2 4">JW-YL-7</strain>
    </source>
</reference>
<dbReference type="STRING" id="1121328.JWYL7_1594"/>
<keyword evidence="5" id="KW-1185">Reference proteome</keyword>
<feature type="coiled-coil region" evidence="1">
    <location>
        <begin position="43"/>
        <end position="178"/>
    </location>
</feature>
<evidence type="ECO:0000313" key="5">
    <source>
        <dbReference type="Proteomes" id="UP000323392"/>
    </source>
</evidence>
<proteinExistence type="predicted"/>
<dbReference type="PATRIC" id="fig|1121328.3.peg.1605"/>
<dbReference type="Proteomes" id="UP000323392">
    <property type="component" value="Unassembled WGS sequence"/>
</dbReference>
<evidence type="ECO:0000256" key="1">
    <source>
        <dbReference type="SAM" id="Coils"/>
    </source>
</evidence>
<evidence type="ECO:0000313" key="2">
    <source>
        <dbReference type="EMBL" id="KXZ40519.1"/>
    </source>
</evidence>
<reference evidence="3 5" key="2">
    <citation type="submission" date="2016-11" db="EMBL/GenBank/DDBJ databases">
        <authorList>
            <person name="Varghese N."/>
            <person name="Submissions S."/>
        </authorList>
    </citation>
    <scope>NUCLEOTIDE SEQUENCE [LARGE SCALE GENOMIC DNA]</scope>
    <source>
        <strain evidence="3 5">DSM 7308</strain>
    </source>
</reference>
<keyword evidence="1" id="KW-0175">Coiled coil</keyword>
<protein>
    <submittedName>
        <fullName evidence="2">Uncharacterized protein</fullName>
    </submittedName>
</protein>
<comment type="caution">
    <text evidence="2">The sequence shown here is derived from an EMBL/GenBank/DDBJ whole genome shotgun (WGS) entry which is preliminary data.</text>
</comment>
<dbReference type="AlphaFoldDB" id="A0A150FSD3"/>
<sequence length="204" mass="24320">MFFLKKDTQLNLQEDIIKKRKIPLLIENDSWKKLFNCGNNNQMQEIYHKLKDLSRKKKSLESETTKLQSLKRKCMAKIVYISDQLNINSSEEAEKELDKLKDEINILNEKIEKSLQEIEDTSKEIKEKNVLLLEETIKFSYSQINSGEKRLKEIEKTISELREKLNKSRQEKEDIEKKVNVTYHFLHSLLGYEEIEKLDKELLK</sequence>
<dbReference type="EMBL" id="LSFY01000001">
    <property type="protein sequence ID" value="KXZ40519.1"/>
    <property type="molecule type" value="Genomic_DNA"/>
</dbReference>